<feature type="transmembrane region" description="Helical" evidence="10">
    <location>
        <begin position="12"/>
        <end position="31"/>
    </location>
</feature>
<dbReference type="InterPro" id="IPR004358">
    <property type="entry name" value="Sig_transdc_His_kin-like_C"/>
</dbReference>
<keyword evidence="7 12" id="KW-0418">Kinase</keyword>
<evidence type="ECO:0000256" key="9">
    <source>
        <dbReference type="ARBA" id="ARBA00023136"/>
    </source>
</evidence>
<dbReference type="SMART" id="SM00387">
    <property type="entry name" value="HATPase_c"/>
    <property type="match status" value="1"/>
</dbReference>
<dbReference type="InterPro" id="IPR003661">
    <property type="entry name" value="HisK_dim/P_dom"/>
</dbReference>
<evidence type="ECO:0000313" key="13">
    <source>
        <dbReference type="Proteomes" id="UP000438476"/>
    </source>
</evidence>
<dbReference type="OrthoDB" id="9815202at2"/>
<evidence type="ECO:0000256" key="7">
    <source>
        <dbReference type="ARBA" id="ARBA00022777"/>
    </source>
</evidence>
<gene>
    <name evidence="12" type="ORF">GRI91_13415</name>
</gene>
<feature type="transmembrane region" description="Helical" evidence="10">
    <location>
        <begin position="154"/>
        <end position="173"/>
    </location>
</feature>
<dbReference type="CDD" id="cd00082">
    <property type="entry name" value="HisKA"/>
    <property type="match status" value="1"/>
</dbReference>
<dbReference type="PANTHER" id="PTHR45436">
    <property type="entry name" value="SENSOR HISTIDINE KINASE YKOH"/>
    <property type="match status" value="1"/>
</dbReference>
<dbReference type="Gene3D" id="3.30.565.10">
    <property type="entry name" value="Histidine kinase-like ATPase, C-terminal domain"/>
    <property type="match status" value="1"/>
</dbReference>
<dbReference type="GO" id="GO:0005886">
    <property type="term" value="C:plasma membrane"/>
    <property type="evidence" value="ECO:0007669"/>
    <property type="project" value="TreeGrafter"/>
</dbReference>
<evidence type="ECO:0000256" key="10">
    <source>
        <dbReference type="SAM" id="Phobius"/>
    </source>
</evidence>
<dbReference type="RefSeq" id="WP_160737210.1">
    <property type="nucleotide sequence ID" value="NZ_WTYT01000006.1"/>
</dbReference>
<dbReference type="InterPro" id="IPR036097">
    <property type="entry name" value="HisK_dim/P_sf"/>
</dbReference>
<evidence type="ECO:0000313" key="12">
    <source>
        <dbReference type="EMBL" id="MXO66759.1"/>
    </source>
</evidence>
<evidence type="ECO:0000256" key="5">
    <source>
        <dbReference type="ARBA" id="ARBA00022679"/>
    </source>
</evidence>
<organism evidence="12 13">
    <name type="scientific">Altericroceibacterium endophyticum</name>
    <dbReference type="NCBI Taxonomy" id="1808508"/>
    <lineage>
        <taxon>Bacteria</taxon>
        <taxon>Pseudomonadati</taxon>
        <taxon>Pseudomonadota</taxon>
        <taxon>Alphaproteobacteria</taxon>
        <taxon>Sphingomonadales</taxon>
        <taxon>Erythrobacteraceae</taxon>
        <taxon>Altericroceibacterium</taxon>
    </lineage>
</organism>
<keyword evidence="5" id="KW-0808">Transferase</keyword>
<dbReference type="EC" id="2.7.13.3" evidence="3"/>
<proteinExistence type="predicted"/>
<reference evidence="12 13" key="1">
    <citation type="submission" date="2019-12" db="EMBL/GenBank/DDBJ databases">
        <title>Genomic-based taxomic classification of the family Erythrobacteraceae.</title>
        <authorList>
            <person name="Xu L."/>
        </authorList>
    </citation>
    <scope>NUCLEOTIDE SEQUENCE [LARGE SCALE GENOMIC DNA]</scope>
    <source>
        <strain evidence="12 13">LMG 29518</strain>
    </source>
</reference>
<evidence type="ECO:0000256" key="6">
    <source>
        <dbReference type="ARBA" id="ARBA00022692"/>
    </source>
</evidence>
<dbReference type="Gene3D" id="1.10.287.130">
    <property type="match status" value="1"/>
</dbReference>
<comment type="caution">
    <text evidence="12">The sequence shown here is derived from an EMBL/GenBank/DDBJ whole genome shotgun (WGS) entry which is preliminary data.</text>
</comment>
<evidence type="ECO:0000259" key="11">
    <source>
        <dbReference type="PROSITE" id="PS50109"/>
    </source>
</evidence>
<evidence type="ECO:0000256" key="2">
    <source>
        <dbReference type="ARBA" id="ARBA00004370"/>
    </source>
</evidence>
<dbReference type="GO" id="GO:0000155">
    <property type="term" value="F:phosphorelay sensor kinase activity"/>
    <property type="evidence" value="ECO:0007669"/>
    <property type="project" value="InterPro"/>
</dbReference>
<sequence length="449" mass="48406">MIHRAQSSIFSRIVVLSIGLALLLVAALWLLTDRTIRNTLDENARQAVDLDLAGLVDIYASGGGEELQRRIADRLALTPTDGTVPHYLLLGPGGQRLAGDLDHWPALDPAVSESGRIVIGRATPAFARSTLLAPDKRLLVAHEADDALPLLQRVALSFAAGGLLFALVVGLFARVTTRRLQCRIGVINAAFQTGDSGFMDACEQKAAPDEIDELASHSAAALARVQRLMEAYRDSSDQVAHEIRTPLTHLDNKLVKALAADPEAGIAQELQAARGEIRSLVHTLESLLDIASSNARRGDPHSLRPVNLSRLSSRICELYSDSAEESGHEFSWDIRPGVVIDGEEDQLARLITNLLDNAFKYVPSGGRIDMSLEPGPVLVVEDDGPGIPAGDRERIFDRFYRSADAARDSHGAGLGLSLAKAIAERHGLALSLEMKDRGTRFVVRGEMAG</sequence>
<dbReference type="Proteomes" id="UP000438476">
    <property type="component" value="Unassembled WGS sequence"/>
</dbReference>
<evidence type="ECO:0000256" key="8">
    <source>
        <dbReference type="ARBA" id="ARBA00022989"/>
    </source>
</evidence>
<dbReference type="PROSITE" id="PS50109">
    <property type="entry name" value="HIS_KIN"/>
    <property type="match status" value="1"/>
</dbReference>
<dbReference type="InterPro" id="IPR050428">
    <property type="entry name" value="TCS_sensor_his_kinase"/>
</dbReference>
<comment type="subcellular location">
    <subcellularLocation>
        <location evidence="2">Membrane</location>
    </subcellularLocation>
</comment>
<dbReference type="EMBL" id="WTYT01000006">
    <property type="protein sequence ID" value="MXO66759.1"/>
    <property type="molecule type" value="Genomic_DNA"/>
</dbReference>
<comment type="catalytic activity">
    <reaction evidence="1">
        <text>ATP + protein L-histidine = ADP + protein N-phospho-L-histidine.</text>
        <dbReference type="EC" id="2.7.13.3"/>
    </reaction>
</comment>
<dbReference type="AlphaFoldDB" id="A0A6I4T8D2"/>
<dbReference type="Pfam" id="PF02518">
    <property type="entry name" value="HATPase_c"/>
    <property type="match status" value="1"/>
</dbReference>
<dbReference type="CDD" id="cd00075">
    <property type="entry name" value="HATPase"/>
    <property type="match status" value="1"/>
</dbReference>
<evidence type="ECO:0000256" key="1">
    <source>
        <dbReference type="ARBA" id="ARBA00000085"/>
    </source>
</evidence>
<protein>
    <recommendedName>
        <fullName evidence="3">histidine kinase</fullName>
        <ecNumber evidence="3">2.7.13.3</ecNumber>
    </recommendedName>
</protein>
<dbReference type="InterPro" id="IPR003594">
    <property type="entry name" value="HATPase_dom"/>
</dbReference>
<dbReference type="InterPro" id="IPR036890">
    <property type="entry name" value="HATPase_C_sf"/>
</dbReference>
<dbReference type="PRINTS" id="PR00344">
    <property type="entry name" value="BCTRLSENSOR"/>
</dbReference>
<evidence type="ECO:0000256" key="4">
    <source>
        <dbReference type="ARBA" id="ARBA00022553"/>
    </source>
</evidence>
<keyword evidence="9 10" id="KW-0472">Membrane</keyword>
<keyword evidence="6 10" id="KW-0812">Transmembrane</keyword>
<dbReference type="PANTHER" id="PTHR45436:SF8">
    <property type="entry name" value="HISTIDINE KINASE"/>
    <property type="match status" value="1"/>
</dbReference>
<name>A0A6I4T8D2_9SPHN</name>
<feature type="domain" description="Histidine kinase" evidence="11">
    <location>
        <begin position="238"/>
        <end position="449"/>
    </location>
</feature>
<dbReference type="InterPro" id="IPR005467">
    <property type="entry name" value="His_kinase_dom"/>
</dbReference>
<keyword evidence="13" id="KW-1185">Reference proteome</keyword>
<keyword evidence="8 10" id="KW-1133">Transmembrane helix</keyword>
<accession>A0A6I4T8D2</accession>
<evidence type="ECO:0000256" key="3">
    <source>
        <dbReference type="ARBA" id="ARBA00012438"/>
    </source>
</evidence>
<dbReference type="SUPFAM" id="SSF47384">
    <property type="entry name" value="Homodimeric domain of signal transducing histidine kinase"/>
    <property type="match status" value="1"/>
</dbReference>
<dbReference type="SUPFAM" id="SSF55874">
    <property type="entry name" value="ATPase domain of HSP90 chaperone/DNA topoisomerase II/histidine kinase"/>
    <property type="match status" value="1"/>
</dbReference>
<keyword evidence="4" id="KW-0597">Phosphoprotein</keyword>